<evidence type="ECO:0000256" key="8">
    <source>
        <dbReference type="ARBA" id="ARBA00022842"/>
    </source>
</evidence>
<keyword evidence="6 10" id="KW-0547">Nucleotide-binding</keyword>
<feature type="region of interest" description="Interaction with substrate tRNA" evidence="10">
    <location>
        <begin position="160"/>
        <end position="164"/>
    </location>
</feature>
<gene>
    <name evidence="10 14" type="primary">miaA</name>
    <name evidence="14" type="ORF">ACFSNB_11505</name>
</gene>
<evidence type="ECO:0000256" key="2">
    <source>
        <dbReference type="ARBA" id="ARBA00003213"/>
    </source>
</evidence>
<evidence type="ECO:0000256" key="4">
    <source>
        <dbReference type="ARBA" id="ARBA00022679"/>
    </source>
</evidence>
<feature type="binding site" evidence="10">
    <location>
        <begin position="11"/>
        <end position="18"/>
    </location>
    <ligand>
        <name>ATP</name>
        <dbReference type="ChEBI" id="CHEBI:30616"/>
    </ligand>
</feature>
<evidence type="ECO:0000256" key="3">
    <source>
        <dbReference type="ARBA" id="ARBA00005842"/>
    </source>
</evidence>
<feature type="region of interest" description="Interaction with substrate tRNA" evidence="10">
    <location>
        <begin position="36"/>
        <end position="39"/>
    </location>
</feature>
<feature type="site" description="Interaction with substrate tRNA" evidence="10">
    <location>
        <position position="124"/>
    </location>
</feature>
<evidence type="ECO:0000313" key="14">
    <source>
        <dbReference type="EMBL" id="MFD2234432.1"/>
    </source>
</evidence>
<reference evidence="15" key="1">
    <citation type="journal article" date="2019" name="Int. J. Syst. Evol. Microbiol.">
        <title>The Global Catalogue of Microorganisms (GCM) 10K type strain sequencing project: providing services to taxonomists for standard genome sequencing and annotation.</title>
        <authorList>
            <consortium name="The Broad Institute Genomics Platform"/>
            <consortium name="The Broad Institute Genome Sequencing Center for Infectious Disease"/>
            <person name="Wu L."/>
            <person name="Ma J."/>
        </authorList>
    </citation>
    <scope>NUCLEOTIDE SEQUENCE [LARGE SCALE GENOMIC DNA]</scope>
    <source>
        <strain evidence="15">KCTC 15012</strain>
    </source>
</reference>
<name>A0ABW5CDH9_9PROT</name>
<dbReference type="SUPFAM" id="SSF52540">
    <property type="entry name" value="P-loop containing nucleoside triphosphate hydrolases"/>
    <property type="match status" value="1"/>
</dbReference>
<comment type="cofactor">
    <cofactor evidence="1 10">
        <name>Mg(2+)</name>
        <dbReference type="ChEBI" id="CHEBI:18420"/>
    </cofactor>
</comment>
<sequence length="313" mass="33130">MTLPPVLVLAGPTASGKSALALALAQAEDGVVINADSMQVYDALPILTAQPPEAAREAVPHRLYGCLDPARPCSAAQWVELARAEIEAAWHGGRLPIVVGGTGLYLESLRQGLSPIPEIPAAIRDEARARLAEIGNEAFHDELARRDPVMAARLPPGDSQRMARAWEVLAATGRSLAEWQTVPRQGGLAARWLTLALLPPREALRAACDGRFAAMVAAGAVEEAEAFLARGLDPAVPAMKVLGLRELGAAARGELALAEAVAAAQAATRAYAKRQVTWLRHRGGADTVIDAQLSESLLAPIFAKIRQFRLTPV</sequence>
<keyword evidence="15" id="KW-1185">Reference proteome</keyword>
<dbReference type="PANTHER" id="PTHR11088">
    <property type="entry name" value="TRNA DIMETHYLALLYLTRANSFERASE"/>
    <property type="match status" value="1"/>
</dbReference>
<keyword evidence="8 10" id="KW-0460">Magnesium</keyword>
<evidence type="ECO:0000256" key="5">
    <source>
        <dbReference type="ARBA" id="ARBA00022694"/>
    </source>
</evidence>
<dbReference type="HAMAP" id="MF_00185">
    <property type="entry name" value="IPP_trans"/>
    <property type="match status" value="1"/>
</dbReference>
<comment type="function">
    <text evidence="2 10 12">Catalyzes the transfer of a dimethylallyl group onto the adenine at position 37 in tRNAs that read codons beginning with uridine, leading to the formation of N6-(dimethylallyl)adenosine (i(6)A).</text>
</comment>
<comment type="caution">
    <text evidence="10">Lacks conserved residue(s) required for the propagation of feature annotation.</text>
</comment>
<keyword evidence="5 10" id="KW-0819">tRNA processing</keyword>
<dbReference type="GO" id="GO:0052381">
    <property type="term" value="F:tRNA dimethylallyltransferase activity"/>
    <property type="evidence" value="ECO:0007669"/>
    <property type="project" value="UniProtKB-EC"/>
</dbReference>
<dbReference type="InterPro" id="IPR018022">
    <property type="entry name" value="IPT"/>
</dbReference>
<proteinExistence type="inferred from homology"/>
<evidence type="ECO:0000256" key="1">
    <source>
        <dbReference type="ARBA" id="ARBA00001946"/>
    </source>
</evidence>
<comment type="catalytic activity">
    <reaction evidence="9 10 11">
        <text>adenosine(37) in tRNA + dimethylallyl diphosphate = N(6)-dimethylallyladenosine(37) in tRNA + diphosphate</text>
        <dbReference type="Rhea" id="RHEA:26482"/>
        <dbReference type="Rhea" id="RHEA-COMP:10162"/>
        <dbReference type="Rhea" id="RHEA-COMP:10375"/>
        <dbReference type="ChEBI" id="CHEBI:33019"/>
        <dbReference type="ChEBI" id="CHEBI:57623"/>
        <dbReference type="ChEBI" id="CHEBI:74411"/>
        <dbReference type="ChEBI" id="CHEBI:74415"/>
        <dbReference type="EC" id="2.5.1.75"/>
    </reaction>
</comment>
<dbReference type="Gene3D" id="3.40.50.300">
    <property type="entry name" value="P-loop containing nucleotide triphosphate hydrolases"/>
    <property type="match status" value="1"/>
</dbReference>
<keyword evidence="4 10" id="KW-0808">Transferase</keyword>
<comment type="caution">
    <text evidence="14">The sequence shown here is derived from an EMBL/GenBank/DDBJ whole genome shotgun (WGS) entry which is preliminary data.</text>
</comment>
<evidence type="ECO:0000256" key="6">
    <source>
        <dbReference type="ARBA" id="ARBA00022741"/>
    </source>
</evidence>
<feature type="binding site" evidence="10">
    <location>
        <begin position="13"/>
        <end position="18"/>
    </location>
    <ligand>
        <name>substrate</name>
    </ligand>
</feature>
<comment type="similarity">
    <text evidence="3 10 13">Belongs to the IPP transferase family.</text>
</comment>
<accession>A0ABW5CDH9</accession>
<keyword evidence="7 10" id="KW-0067">ATP-binding</keyword>
<dbReference type="EMBL" id="JBHUIY010000021">
    <property type="protein sequence ID" value="MFD2234432.1"/>
    <property type="molecule type" value="Genomic_DNA"/>
</dbReference>
<evidence type="ECO:0000256" key="9">
    <source>
        <dbReference type="ARBA" id="ARBA00049563"/>
    </source>
</evidence>
<evidence type="ECO:0000256" key="13">
    <source>
        <dbReference type="RuleBase" id="RU003785"/>
    </source>
</evidence>
<protein>
    <recommendedName>
        <fullName evidence="10">tRNA dimethylallyltransferase</fullName>
        <ecNumber evidence="10">2.5.1.75</ecNumber>
    </recommendedName>
    <alternativeName>
        <fullName evidence="10">Dimethylallyl diphosphate:tRNA dimethylallyltransferase</fullName>
        <shortName evidence="10">DMAPP:tRNA dimethylallyltransferase</shortName>
        <shortName evidence="10">DMATase</shortName>
    </alternativeName>
    <alternativeName>
        <fullName evidence="10">Isopentenyl-diphosphate:tRNA isopentenyltransferase</fullName>
        <shortName evidence="10">IPP transferase</shortName>
        <shortName evidence="10">IPPT</shortName>
        <shortName evidence="10">IPTase</shortName>
    </alternativeName>
</protein>
<evidence type="ECO:0000256" key="11">
    <source>
        <dbReference type="RuleBase" id="RU003783"/>
    </source>
</evidence>
<evidence type="ECO:0000256" key="7">
    <source>
        <dbReference type="ARBA" id="ARBA00022840"/>
    </source>
</evidence>
<organism evidence="14 15">
    <name type="scientific">Phaeospirillum tilakii</name>
    <dbReference type="NCBI Taxonomy" id="741673"/>
    <lineage>
        <taxon>Bacteria</taxon>
        <taxon>Pseudomonadati</taxon>
        <taxon>Pseudomonadota</taxon>
        <taxon>Alphaproteobacteria</taxon>
        <taxon>Rhodospirillales</taxon>
        <taxon>Rhodospirillaceae</taxon>
        <taxon>Phaeospirillum</taxon>
    </lineage>
</organism>
<comment type="subunit">
    <text evidence="10">Monomer.</text>
</comment>
<dbReference type="Pfam" id="PF01715">
    <property type="entry name" value="IPPT"/>
    <property type="match status" value="1"/>
</dbReference>
<dbReference type="InterPro" id="IPR027417">
    <property type="entry name" value="P-loop_NTPase"/>
</dbReference>
<evidence type="ECO:0000256" key="10">
    <source>
        <dbReference type="HAMAP-Rule" id="MF_00185"/>
    </source>
</evidence>
<dbReference type="Proteomes" id="UP001597296">
    <property type="component" value="Unassembled WGS sequence"/>
</dbReference>
<feature type="site" description="Interaction with substrate tRNA" evidence="10">
    <location>
        <position position="102"/>
    </location>
</feature>
<dbReference type="RefSeq" id="WP_377316641.1">
    <property type="nucleotide sequence ID" value="NZ_JBHUIY010000021.1"/>
</dbReference>
<evidence type="ECO:0000256" key="12">
    <source>
        <dbReference type="RuleBase" id="RU003784"/>
    </source>
</evidence>
<dbReference type="InterPro" id="IPR039657">
    <property type="entry name" value="Dimethylallyltransferase"/>
</dbReference>
<dbReference type="EC" id="2.5.1.75" evidence="10"/>
<evidence type="ECO:0000313" key="15">
    <source>
        <dbReference type="Proteomes" id="UP001597296"/>
    </source>
</evidence>
<dbReference type="PANTHER" id="PTHR11088:SF60">
    <property type="entry name" value="TRNA DIMETHYLALLYLTRANSFERASE"/>
    <property type="match status" value="1"/>
</dbReference>
<dbReference type="NCBIfam" id="TIGR00174">
    <property type="entry name" value="miaA"/>
    <property type="match status" value="1"/>
</dbReference>
<dbReference type="Gene3D" id="1.10.20.140">
    <property type="match status" value="1"/>
</dbReference>